<protein>
    <recommendedName>
        <fullName evidence="8">Glutamate 5-kinase</fullName>
        <ecNumber evidence="8">2.7.2.11</ecNumber>
    </recommendedName>
    <alternativeName>
        <fullName evidence="8">Gamma-glutamyl kinase</fullName>
        <shortName evidence="8">GK</shortName>
    </alternativeName>
</protein>
<dbReference type="InterPro" id="IPR001048">
    <property type="entry name" value="Asp/Glu/Uridylate_kinase"/>
</dbReference>
<dbReference type="InterPro" id="IPR005715">
    <property type="entry name" value="Glu_5kinase/COase_Synthase"/>
</dbReference>
<gene>
    <name evidence="8" type="primary">proB</name>
    <name evidence="10" type="ordered locus">Sgly_2150</name>
</gene>
<dbReference type="RefSeq" id="WP_013625306.1">
    <property type="nucleotide sequence ID" value="NC_015172.1"/>
</dbReference>
<dbReference type="InterPro" id="IPR011529">
    <property type="entry name" value="Glu_5kinase"/>
</dbReference>
<dbReference type="GO" id="GO:0055129">
    <property type="term" value="P:L-proline biosynthetic process"/>
    <property type="evidence" value="ECO:0007669"/>
    <property type="project" value="UniProtKB-UniRule"/>
</dbReference>
<evidence type="ECO:0000256" key="3">
    <source>
        <dbReference type="ARBA" id="ARBA00022650"/>
    </source>
</evidence>
<dbReference type="NCBIfam" id="TIGR01027">
    <property type="entry name" value="proB"/>
    <property type="match status" value="1"/>
</dbReference>
<dbReference type="CDD" id="cd21157">
    <property type="entry name" value="PUA_G5K"/>
    <property type="match status" value="1"/>
</dbReference>
<feature type="binding site" evidence="8">
    <location>
        <position position="138"/>
    </location>
    <ligand>
        <name>substrate</name>
    </ligand>
</feature>
<comment type="subcellular location">
    <subcellularLocation>
        <location evidence="8">Cytoplasm</location>
    </subcellularLocation>
</comment>
<evidence type="ECO:0000259" key="9">
    <source>
        <dbReference type="SMART" id="SM00359"/>
    </source>
</evidence>
<accession>F0T2P0</accession>
<keyword evidence="5 8" id="KW-0547">Nucleotide-binding</keyword>
<dbReference type="KEGG" id="sgy:Sgly_2150"/>
<keyword evidence="11" id="KW-1185">Reference proteome</keyword>
<evidence type="ECO:0000256" key="4">
    <source>
        <dbReference type="ARBA" id="ARBA00022679"/>
    </source>
</evidence>
<reference evidence="11" key="2">
    <citation type="submission" date="2011-02" db="EMBL/GenBank/DDBJ databases">
        <title>The complete genome of Syntrophobotulus glycolicus DSM 8271.</title>
        <authorList>
            <person name="Lucas S."/>
            <person name="Copeland A."/>
            <person name="Lapidus A."/>
            <person name="Bruce D."/>
            <person name="Goodwin L."/>
            <person name="Pitluck S."/>
            <person name="Kyrpides N."/>
            <person name="Mavromatis K."/>
            <person name="Pagani I."/>
            <person name="Ivanova N."/>
            <person name="Mikhailova N."/>
            <person name="Chertkov O."/>
            <person name="Held B."/>
            <person name="Detter J.C."/>
            <person name="Tapia R."/>
            <person name="Han C."/>
            <person name="Land M."/>
            <person name="Hauser L."/>
            <person name="Markowitz V."/>
            <person name="Cheng J.-F."/>
            <person name="Hugenholtz P."/>
            <person name="Woyke T."/>
            <person name="Wu D."/>
            <person name="Spring S."/>
            <person name="Schroeder M."/>
            <person name="Brambilla E."/>
            <person name="Klenk H.-P."/>
            <person name="Eisen J.A."/>
        </authorList>
    </citation>
    <scope>NUCLEOTIDE SEQUENCE [LARGE SCALE GENOMIC DNA]</scope>
    <source>
        <strain evidence="11">DSM 8271 / FlGlyR</strain>
    </source>
</reference>
<reference evidence="10 11" key="1">
    <citation type="journal article" date="2011" name="Stand. Genomic Sci.">
        <title>Complete genome sequence of Syntrophobotulus glycolicus type strain (FlGlyR).</title>
        <authorList>
            <person name="Han C."/>
            <person name="Mwirichia R."/>
            <person name="Chertkov O."/>
            <person name="Held B."/>
            <person name="Lapidus A."/>
            <person name="Nolan M."/>
            <person name="Lucas S."/>
            <person name="Hammon N."/>
            <person name="Deshpande S."/>
            <person name="Cheng J.F."/>
            <person name="Tapia R."/>
            <person name="Goodwin L."/>
            <person name="Pitluck S."/>
            <person name="Huntemann M."/>
            <person name="Liolios K."/>
            <person name="Ivanova N."/>
            <person name="Pagani I."/>
            <person name="Mavromatis K."/>
            <person name="Ovchinikova G."/>
            <person name="Pati A."/>
            <person name="Chen A."/>
            <person name="Palaniappan K."/>
            <person name="Land M."/>
            <person name="Hauser L."/>
            <person name="Brambilla E.M."/>
            <person name="Rohde M."/>
            <person name="Spring S."/>
            <person name="Sikorski J."/>
            <person name="Goker M."/>
            <person name="Woyke T."/>
            <person name="Bristow J."/>
            <person name="Eisen J.A."/>
            <person name="Markowitz V."/>
            <person name="Hugenholtz P."/>
            <person name="Kyrpides N.C."/>
            <person name="Klenk H.P."/>
            <person name="Detter J.C."/>
        </authorList>
    </citation>
    <scope>NUCLEOTIDE SEQUENCE [LARGE SCALE GENOMIC DNA]</scope>
    <source>
        <strain evidence="11">DSM 8271 / FlGlyR</strain>
    </source>
</reference>
<feature type="binding site" evidence="8">
    <location>
        <position position="51"/>
    </location>
    <ligand>
        <name>substrate</name>
    </ligand>
</feature>
<dbReference type="GO" id="GO:0003723">
    <property type="term" value="F:RNA binding"/>
    <property type="evidence" value="ECO:0007669"/>
    <property type="project" value="InterPro"/>
</dbReference>
<dbReference type="InterPro" id="IPR036974">
    <property type="entry name" value="PUA_sf"/>
</dbReference>
<evidence type="ECO:0000256" key="8">
    <source>
        <dbReference type="HAMAP-Rule" id="MF_00456"/>
    </source>
</evidence>
<evidence type="ECO:0000313" key="10">
    <source>
        <dbReference type="EMBL" id="ADY56439.1"/>
    </source>
</evidence>
<dbReference type="GO" id="GO:0005829">
    <property type="term" value="C:cytosol"/>
    <property type="evidence" value="ECO:0007669"/>
    <property type="project" value="TreeGrafter"/>
</dbReference>
<dbReference type="CDD" id="cd04242">
    <property type="entry name" value="AAK_G5K_ProB"/>
    <property type="match status" value="1"/>
</dbReference>
<comment type="similarity">
    <text evidence="8">Belongs to the glutamate 5-kinase family.</text>
</comment>
<feature type="binding site" evidence="8">
    <location>
        <position position="11"/>
    </location>
    <ligand>
        <name>ATP</name>
        <dbReference type="ChEBI" id="CHEBI:30616"/>
    </ligand>
</feature>
<evidence type="ECO:0000256" key="7">
    <source>
        <dbReference type="ARBA" id="ARBA00022840"/>
    </source>
</evidence>
<dbReference type="PANTHER" id="PTHR43654">
    <property type="entry name" value="GLUTAMATE 5-KINASE"/>
    <property type="match status" value="1"/>
</dbReference>
<keyword evidence="6 8" id="KW-0418">Kinase</keyword>
<keyword evidence="3 8" id="KW-0641">Proline biosynthesis</keyword>
<dbReference type="EC" id="2.7.2.11" evidence="8"/>
<organism evidence="10 11">
    <name type="scientific">Syntrophobotulus glycolicus (strain DSM 8271 / FlGlyR)</name>
    <dbReference type="NCBI Taxonomy" id="645991"/>
    <lineage>
        <taxon>Bacteria</taxon>
        <taxon>Bacillati</taxon>
        <taxon>Bacillota</taxon>
        <taxon>Clostridia</taxon>
        <taxon>Eubacteriales</taxon>
        <taxon>Desulfitobacteriaceae</taxon>
        <taxon>Syntrophobotulus</taxon>
    </lineage>
</organism>
<feature type="binding site" evidence="8">
    <location>
        <begin position="211"/>
        <end position="217"/>
    </location>
    <ligand>
        <name>ATP</name>
        <dbReference type="ChEBI" id="CHEBI:30616"/>
    </ligand>
</feature>
<dbReference type="PROSITE" id="PS00902">
    <property type="entry name" value="GLUTAMATE_5_KINASE"/>
    <property type="match status" value="1"/>
</dbReference>
<proteinExistence type="inferred from homology"/>
<comment type="catalytic activity">
    <reaction evidence="8">
        <text>L-glutamate + ATP = L-glutamyl 5-phosphate + ADP</text>
        <dbReference type="Rhea" id="RHEA:14877"/>
        <dbReference type="ChEBI" id="CHEBI:29985"/>
        <dbReference type="ChEBI" id="CHEBI:30616"/>
        <dbReference type="ChEBI" id="CHEBI:58274"/>
        <dbReference type="ChEBI" id="CHEBI:456216"/>
        <dbReference type="EC" id="2.7.2.11"/>
    </reaction>
</comment>
<dbReference type="InterPro" id="IPR002478">
    <property type="entry name" value="PUA"/>
</dbReference>
<dbReference type="SUPFAM" id="SSF53633">
    <property type="entry name" value="Carbamate kinase-like"/>
    <property type="match status" value="1"/>
</dbReference>
<feature type="binding site" evidence="8">
    <location>
        <begin position="170"/>
        <end position="171"/>
    </location>
    <ligand>
        <name>ATP</name>
        <dbReference type="ChEBI" id="CHEBI:30616"/>
    </ligand>
</feature>
<dbReference type="SUPFAM" id="SSF88697">
    <property type="entry name" value="PUA domain-like"/>
    <property type="match status" value="1"/>
</dbReference>
<dbReference type="PROSITE" id="PS50890">
    <property type="entry name" value="PUA"/>
    <property type="match status" value="1"/>
</dbReference>
<dbReference type="Gene3D" id="2.30.130.10">
    <property type="entry name" value="PUA domain"/>
    <property type="match status" value="1"/>
</dbReference>
<dbReference type="FunFam" id="3.40.1160.10:FF:000018">
    <property type="entry name" value="Glutamate 5-kinase"/>
    <property type="match status" value="1"/>
</dbReference>
<comment type="pathway">
    <text evidence="8">Amino-acid biosynthesis; L-proline biosynthesis; L-glutamate 5-semialdehyde from L-glutamate: step 1/2.</text>
</comment>
<keyword evidence="2 8" id="KW-0028">Amino-acid biosynthesis</keyword>
<dbReference type="PRINTS" id="PR00474">
    <property type="entry name" value="GLU5KINASE"/>
</dbReference>
<dbReference type="GO" id="GO:0004349">
    <property type="term" value="F:glutamate 5-kinase activity"/>
    <property type="evidence" value="ECO:0007669"/>
    <property type="project" value="UniProtKB-UniRule"/>
</dbReference>
<dbReference type="InterPro" id="IPR036393">
    <property type="entry name" value="AceGlu_kinase-like_sf"/>
</dbReference>
<dbReference type="AlphaFoldDB" id="F0T2P0"/>
<dbReference type="InterPro" id="IPR019797">
    <property type="entry name" value="Glutamate_5-kinase_CS"/>
</dbReference>
<keyword evidence="1 8" id="KW-0963">Cytoplasm</keyword>
<feature type="binding site" evidence="8">
    <location>
        <position position="150"/>
    </location>
    <ligand>
        <name>substrate</name>
    </ligand>
</feature>
<dbReference type="Pfam" id="PF00696">
    <property type="entry name" value="AA_kinase"/>
    <property type="match status" value="1"/>
</dbReference>
<evidence type="ECO:0000313" key="11">
    <source>
        <dbReference type="Proteomes" id="UP000007488"/>
    </source>
</evidence>
<dbReference type="HOGENOM" id="CLU_025400_2_0_9"/>
<dbReference type="SMART" id="SM00359">
    <property type="entry name" value="PUA"/>
    <property type="match status" value="1"/>
</dbReference>
<keyword evidence="7 8" id="KW-0067">ATP-binding</keyword>
<dbReference type="InterPro" id="IPR041739">
    <property type="entry name" value="G5K_ProB"/>
</dbReference>
<evidence type="ECO:0000256" key="2">
    <source>
        <dbReference type="ARBA" id="ARBA00022605"/>
    </source>
</evidence>
<keyword evidence="4 8" id="KW-0808">Transferase</keyword>
<comment type="function">
    <text evidence="8">Catalyzes the transfer of a phosphate group to glutamate to form L-glutamate 5-phosphate.</text>
</comment>
<dbReference type="STRING" id="645991.Sgly_2150"/>
<name>F0T2P0_SYNGF</name>
<dbReference type="GO" id="GO:0005524">
    <property type="term" value="F:ATP binding"/>
    <property type="evidence" value="ECO:0007669"/>
    <property type="project" value="UniProtKB-KW"/>
</dbReference>
<feature type="domain" description="PUA" evidence="9">
    <location>
        <begin position="278"/>
        <end position="361"/>
    </location>
</feature>
<dbReference type="Pfam" id="PF01472">
    <property type="entry name" value="PUA"/>
    <property type="match status" value="1"/>
</dbReference>
<dbReference type="Proteomes" id="UP000007488">
    <property type="component" value="Chromosome"/>
</dbReference>
<evidence type="ECO:0000256" key="5">
    <source>
        <dbReference type="ARBA" id="ARBA00022741"/>
    </source>
</evidence>
<sequence length="371" mass="40214">MNKALKRVVFKIGSSSLTFPQGGVNGPVMERLAGTIAGLVKEGLECVLVTSGAVAAGLAKMNLRKKPKDLAGKQAAAAVGQGVLIEKYSCFFEQYGLTCAQILLSRIDLVESAHYKNAKNTLEKLLKYGIVPIVNENDTVVVEELCFGDNDRLSAMVAGLIDADLLILLTDVDGLYTANPVKDPTAELIKTVENIPEVFDLAGGSGSMAGTGGMVTKLKAAEMATRFGIDVFFMNTAYLNEVNQFLNGELPRGTYFPPCEHKFAGKKRWIAYAGLSMGTIMIDDGAQEALLHGGKSLLAPGITKIDGYWERNDLVRVFNLREEEIARGLVELSSEEVARVIGLHSDEIARLIPDTKGREVIHRDKMTVFED</sequence>
<evidence type="ECO:0000256" key="1">
    <source>
        <dbReference type="ARBA" id="ARBA00022490"/>
    </source>
</evidence>
<dbReference type="Gene3D" id="3.40.1160.10">
    <property type="entry name" value="Acetylglutamate kinase-like"/>
    <property type="match status" value="1"/>
</dbReference>
<dbReference type="EMBL" id="CP002547">
    <property type="protein sequence ID" value="ADY56439.1"/>
    <property type="molecule type" value="Genomic_DNA"/>
</dbReference>
<dbReference type="InterPro" id="IPR015947">
    <property type="entry name" value="PUA-like_sf"/>
</dbReference>
<dbReference type="eggNOG" id="COG0263">
    <property type="taxonomic scope" value="Bacteria"/>
</dbReference>
<evidence type="ECO:0000256" key="6">
    <source>
        <dbReference type="ARBA" id="ARBA00022777"/>
    </source>
</evidence>
<dbReference type="InterPro" id="IPR001057">
    <property type="entry name" value="Glu/AcGlu_kinase"/>
</dbReference>
<dbReference type="PANTHER" id="PTHR43654:SF1">
    <property type="entry name" value="ISOPENTENYL PHOSPHATE KINASE"/>
    <property type="match status" value="1"/>
</dbReference>
<dbReference type="UniPathway" id="UPA00098">
    <property type="reaction ID" value="UER00359"/>
</dbReference>
<dbReference type="HAMAP" id="MF_00456">
    <property type="entry name" value="ProB"/>
    <property type="match status" value="1"/>
</dbReference>
<dbReference type="PIRSF" id="PIRSF000729">
    <property type="entry name" value="GK"/>
    <property type="match status" value="1"/>
</dbReference>